<dbReference type="EMBL" id="JABBWD010000012">
    <property type="protein sequence ID" value="KAG1779263.1"/>
    <property type="molecule type" value="Genomic_DNA"/>
</dbReference>
<keyword evidence="2" id="KW-1185">Reference proteome</keyword>
<dbReference type="Proteomes" id="UP000714275">
    <property type="component" value="Unassembled WGS sequence"/>
</dbReference>
<protein>
    <submittedName>
        <fullName evidence="1">Uncharacterized protein</fullName>
    </submittedName>
</protein>
<name>A0A9P6ZZJ5_9AGAM</name>
<evidence type="ECO:0000313" key="2">
    <source>
        <dbReference type="Proteomes" id="UP000714275"/>
    </source>
</evidence>
<comment type="caution">
    <text evidence="1">The sequence shown here is derived from an EMBL/GenBank/DDBJ whole genome shotgun (WGS) entry which is preliminary data.</text>
</comment>
<sequence length="112" mass="12092">MSNFFANKLLPHSLFSSNLGLLTAEYKTLASAGEGLLKANIAVLQDDNDDHGTIDFASKAAAILVDILRDPKLDLSAKFGPPPFYPLIHLVDGSSFLRTRTPNTRPLGLSPK</sequence>
<dbReference type="OrthoDB" id="10464905at2759"/>
<accession>A0A9P6ZZJ5</accession>
<dbReference type="AlphaFoldDB" id="A0A9P6ZZJ5"/>
<gene>
    <name evidence="1" type="ORF">EV702DRAFT_1043744</name>
</gene>
<organism evidence="1 2">
    <name type="scientific">Suillus placidus</name>
    <dbReference type="NCBI Taxonomy" id="48579"/>
    <lineage>
        <taxon>Eukaryota</taxon>
        <taxon>Fungi</taxon>
        <taxon>Dikarya</taxon>
        <taxon>Basidiomycota</taxon>
        <taxon>Agaricomycotina</taxon>
        <taxon>Agaricomycetes</taxon>
        <taxon>Agaricomycetidae</taxon>
        <taxon>Boletales</taxon>
        <taxon>Suillineae</taxon>
        <taxon>Suillaceae</taxon>
        <taxon>Suillus</taxon>
    </lineage>
</organism>
<proteinExistence type="predicted"/>
<evidence type="ECO:0000313" key="1">
    <source>
        <dbReference type="EMBL" id="KAG1779263.1"/>
    </source>
</evidence>
<reference evidence="1" key="1">
    <citation type="journal article" date="2020" name="New Phytol.">
        <title>Comparative genomics reveals dynamic genome evolution in host specialist ectomycorrhizal fungi.</title>
        <authorList>
            <person name="Lofgren L.A."/>
            <person name="Nguyen N.H."/>
            <person name="Vilgalys R."/>
            <person name="Ruytinx J."/>
            <person name="Liao H.L."/>
            <person name="Branco S."/>
            <person name="Kuo A."/>
            <person name="LaButti K."/>
            <person name="Lipzen A."/>
            <person name="Andreopoulos W."/>
            <person name="Pangilinan J."/>
            <person name="Riley R."/>
            <person name="Hundley H."/>
            <person name="Na H."/>
            <person name="Barry K."/>
            <person name="Grigoriev I.V."/>
            <person name="Stajich J.E."/>
            <person name="Kennedy P.G."/>
        </authorList>
    </citation>
    <scope>NUCLEOTIDE SEQUENCE</scope>
    <source>
        <strain evidence="1">DOB743</strain>
    </source>
</reference>